<dbReference type="RefSeq" id="WP_337332636.1">
    <property type="nucleotide sequence ID" value="NZ_JBBDGM010000009.1"/>
</dbReference>
<dbReference type="SUPFAM" id="SSF51445">
    <property type="entry name" value="(Trans)glycosidases"/>
    <property type="match status" value="1"/>
</dbReference>
<comment type="caution">
    <text evidence="4">The sequence shown here is derived from an EMBL/GenBank/DDBJ whole genome shotgun (WGS) entry which is preliminary data.</text>
</comment>
<evidence type="ECO:0000259" key="3">
    <source>
        <dbReference type="PROSITE" id="PS51910"/>
    </source>
</evidence>
<protein>
    <recommendedName>
        <fullName evidence="3">GH18 domain-containing protein</fullName>
    </recommendedName>
</protein>
<proteinExistence type="predicted"/>
<feature type="signal peptide" evidence="2">
    <location>
        <begin position="1"/>
        <end position="26"/>
    </location>
</feature>
<gene>
    <name evidence="4" type="ORF">WDU99_11675</name>
</gene>
<dbReference type="EMBL" id="JBBDGM010000009">
    <property type="protein sequence ID" value="MEJ1088977.1"/>
    <property type="molecule type" value="Genomic_DNA"/>
</dbReference>
<feature type="compositionally biased region" description="Low complexity" evidence="1">
    <location>
        <begin position="151"/>
        <end position="167"/>
    </location>
</feature>
<evidence type="ECO:0000313" key="4">
    <source>
        <dbReference type="EMBL" id="MEJ1088977.1"/>
    </source>
</evidence>
<dbReference type="Proteomes" id="UP001371224">
    <property type="component" value="Unassembled WGS sequence"/>
</dbReference>
<evidence type="ECO:0000313" key="5">
    <source>
        <dbReference type="Proteomes" id="UP001371224"/>
    </source>
</evidence>
<name>A0ABU8LF66_9MICO</name>
<evidence type="ECO:0000256" key="1">
    <source>
        <dbReference type="SAM" id="MobiDB-lite"/>
    </source>
</evidence>
<organism evidence="4 5">
    <name type="scientific">Microbacterium bandirmense</name>
    <dbReference type="NCBI Taxonomy" id="3122050"/>
    <lineage>
        <taxon>Bacteria</taxon>
        <taxon>Bacillati</taxon>
        <taxon>Actinomycetota</taxon>
        <taxon>Actinomycetes</taxon>
        <taxon>Micrococcales</taxon>
        <taxon>Microbacteriaceae</taxon>
        <taxon>Microbacterium</taxon>
    </lineage>
</organism>
<dbReference type="InterPro" id="IPR001223">
    <property type="entry name" value="Glyco_hydro18_cat"/>
</dbReference>
<dbReference type="PROSITE" id="PS51910">
    <property type="entry name" value="GH18_2"/>
    <property type="match status" value="1"/>
</dbReference>
<feature type="region of interest" description="Disordered" evidence="1">
    <location>
        <begin position="119"/>
        <end position="167"/>
    </location>
</feature>
<keyword evidence="2" id="KW-0732">Signal</keyword>
<sequence length="167" mass="17023">MKHRYPALAAAGLIAGTLLVAAPATASESDPTPTTTLNGYRNVGYYGQWRANGEAGATIKRLFIDTPAGQNLTHLNYAFGNIAGSQSAIDDAISAGTQGLADVDPYTCFISDGIAPASGETETAGDADSSCTATPPRNRCWGSPTPPTRPWPGTSTSSGSSSASIPT</sequence>
<feature type="chain" id="PRO_5046945820" description="GH18 domain-containing protein" evidence="2">
    <location>
        <begin position="27"/>
        <end position="167"/>
    </location>
</feature>
<reference evidence="4 5" key="1">
    <citation type="submission" date="2024-02" db="EMBL/GenBank/DDBJ databases">
        <authorList>
            <person name="Saticioglu I.B."/>
        </authorList>
    </citation>
    <scope>NUCLEOTIDE SEQUENCE [LARGE SCALE GENOMIC DNA]</scope>
    <source>
        <strain evidence="4 5">Mu-80</strain>
    </source>
</reference>
<dbReference type="InterPro" id="IPR017853">
    <property type="entry name" value="GH"/>
</dbReference>
<feature type="domain" description="GH18" evidence="3">
    <location>
        <begin position="40"/>
        <end position="167"/>
    </location>
</feature>
<dbReference type="Gene3D" id="3.20.20.80">
    <property type="entry name" value="Glycosidases"/>
    <property type="match status" value="1"/>
</dbReference>
<keyword evidence="5" id="KW-1185">Reference proteome</keyword>
<accession>A0ABU8LF66</accession>
<evidence type="ECO:0000256" key="2">
    <source>
        <dbReference type="SAM" id="SignalP"/>
    </source>
</evidence>